<sequence length="91" mass="10462">MEIDSEEKIVCTPPEITEAAKVTSMNLLPEKSLKLYESVYNTFINWRAIKKTNSFSEQCCQCVCNYTKCVDLLSVVYDIEKKKPRATELNC</sequence>
<keyword evidence="2" id="KW-1185">Reference proteome</keyword>
<dbReference type="EMBL" id="JANEYG010000122">
    <property type="protein sequence ID" value="KAJ8912536.1"/>
    <property type="molecule type" value="Genomic_DNA"/>
</dbReference>
<organism evidence="1 2">
    <name type="scientific">Exocentrus adspersus</name>
    <dbReference type="NCBI Taxonomy" id="1586481"/>
    <lineage>
        <taxon>Eukaryota</taxon>
        <taxon>Metazoa</taxon>
        <taxon>Ecdysozoa</taxon>
        <taxon>Arthropoda</taxon>
        <taxon>Hexapoda</taxon>
        <taxon>Insecta</taxon>
        <taxon>Pterygota</taxon>
        <taxon>Neoptera</taxon>
        <taxon>Endopterygota</taxon>
        <taxon>Coleoptera</taxon>
        <taxon>Polyphaga</taxon>
        <taxon>Cucujiformia</taxon>
        <taxon>Chrysomeloidea</taxon>
        <taxon>Cerambycidae</taxon>
        <taxon>Lamiinae</taxon>
        <taxon>Acanthocinini</taxon>
        <taxon>Exocentrus</taxon>
    </lineage>
</organism>
<evidence type="ECO:0000313" key="2">
    <source>
        <dbReference type="Proteomes" id="UP001159042"/>
    </source>
</evidence>
<name>A0AAV8VFA9_9CUCU</name>
<accession>A0AAV8VFA9</accession>
<reference evidence="1 2" key="1">
    <citation type="journal article" date="2023" name="Insect Mol. Biol.">
        <title>Genome sequencing provides insights into the evolution of gene families encoding plant cell wall-degrading enzymes in longhorned beetles.</title>
        <authorList>
            <person name="Shin N.R."/>
            <person name="Okamura Y."/>
            <person name="Kirsch R."/>
            <person name="Pauchet Y."/>
        </authorList>
    </citation>
    <scope>NUCLEOTIDE SEQUENCE [LARGE SCALE GENOMIC DNA]</scope>
    <source>
        <strain evidence="1">EAD_L_NR</strain>
    </source>
</reference>
<dbReference type="Proteomes" id="UP001159042">
    <property type="component" value="Unassembled WGS sequence"/>
</dbReference>
<evidence type="ECO:0000313" key="1">
    <source>
        <dbReference type="EMBL" id="KAJ8912536.1"/>
    </source>
</evidence>
<protein>
    <submittedName>
        <fullName evidence="1">Uncharacterized protein</fullName>
    </submittedName>
</protein>
<comment type="caution">
    <text evidence="1">The sequence shown here is derived from an EMBL/GenBank/DDBJ whole genome shotgun (WGS) entry which is preliminary data.</text>
</comment>
<proteinExistence type="predicted"/>
<dbReference type="AlphaFoldDB" id="A0AAV8VFA9"/>
<gene>
    <name evidence="1" type="ORF">NQ315_014480</name>
</gene>